<dbReference type="Proteomes" id="UP001330749">
    <property type="component" value="Unassembled WGS sequence"/>
</dbReference>
<protein>
    <submittedName>
        <fullName evidence="1">DUF6509 family protein</fullName>
    </submittedName>
</protein>
<dbReference type="EMBL" id="JARMQG010000009">
    <property type="protein sequence ID" value="MED3561156.1"/>
    <property type="molecule type" value="Genomic_DNA"/>
</dbReference>
<organism evidence="1 2">
    <name type="scientific">Bacillus xiapuensis</name>
    <dbReference type="NCBI Taxonomy" id="2014075"/>
    <lineage>
        <taxon>Bacteria</taxon>
        <taxon>Bacillati</taxon>
        <taxon>Bacillota</taxon>
        <taxon>Bacilli</taxon>
        <taxon>Bacillales</taxon>
        <taxon>Bacillaceae</taxon>
        <taxon>Bacillus</taxon>
    </lineage>
</organism>
<accession>A0ABU6N4M0</accession>
<reference evidence="1 2" key="1">
    <citation type="submission" date="2023-03" db="EMBL/GenBank/DDBJ databases">
        <title>Bacillus Genome Sequencing.</title>
        <authorList>
            <person name="Dunlap C."/>
        </authorList>
    </citation>
    <scope>NUCLEOTIDE SEQUENCE [LARGE SCALE GENOMIC DNA]</scope>
    <source>
        <strain evidence="1 2">B-14544</strain>
    </source>
</reference>
<dbReference type="Pfam" id="PF20119">
    <property type="entry name" value="DUF6509"/>
    <property type="match status" value="1"/>
</dbReference>
<gene>
    <name evidence="1" type="ORF">P4447_01115</name>
</gene>
<name>A0ABU6N4M0_9BACI</name>
<comment type="caution">
    <text evidence="1">The sequence shown here is derived from an EMBL/GenBank/DDBJ whole genome shotgun (WGS) entry which is preliminary data.</text>
</comment>
<sequence>MNITSHTVEKLEDPFGLLSGDRYEFFLQLEIDEDDELFSEKGIGLKVIFVMDENGERITNYYFFERGTEKVLDFALEDDEEKLVISYCKENISEINNKQG</sequence>
<dbReference type="InterPro" id="IPR045424">
    <property type="entry name" value="DUF6509"/>
</dbReference>
<keyword evidence="2" id="KW-1185">Reference proteome</keyword>
<evidence type="ECO:0000313" key="2">
    <source>
        <dbReference type="Proteomes" id="UP001330749"/>
    </source>
</evidence>
<evidence type="ECO:0000313" key="1">
    <source>
        <dbReference type="EMBL" id="MED3561156.1"/>
    </source>
</evidence>
<proteinExistence type="predicted"/>